<dbReference type="PANTHER" id="PTHR46558:SF15">
    <property type="entry name" value="HELIX-TURN-HELIX DOMAIN PROTEIN"/>
    <property type="match status" value="1"/>
</dbReference>
<dbReference type="PROSITE" id="PS50943">
    <property type="entry name" value="HTH_CROC1"/>
    <property type="match status" value="1"/>
</dbReference>
<dbReference type="PANTHER" id="PTHR46558">
    <property type="entry name" value="TRACRIPTIONAL REGULATORY PROTEIN-RELATED-RELATED"/>
    <property type="match status" value="1"/>
</dbReference>
<keyword evidence="2" id="KW-0472">Membrane</keyword>
<dbReference type="SUPFAM" id="SSF47413">
    <property type="entry name" value="lambda repressor-like DNA-binding domains"/>
    <property type="match status" value="1"/>
</dbReference>
<protein>
    <submittedName>
        <fullName evidence="4">DNA-binding helix-turn-helix protein</fullName>
    </submittedName>
</protein>
<feature type="transmembrane region" description="Helical" evidence="2">
    <location>
        <begin position="161"/>
        <end position="187"/>
    </location>
</feature>
<dbReference type="PATRIC" id="fig|1423780.4.peg.98"/>
<dbReference type="InterPro" id="IPR001387">
    <property type="entry name" value="Cro/C1-type_HTH"/>
</dbReference>
<dbReference type="GO" id="GO:0003677">
    <property type="term" value="F:DNA binding"/>
    <property type="evidence" value="ECO:0007669"/>
    <property type="project" value="UniProtKB-KW"/>
</dbReference>
<dbReference type="AlphaFoldDB" id="S4NJ15"/>
<keyword evidence="2" id="KW-1133">Transmembrane helix</keyword>
<keyword evidence="2" id="KW-0812">Transmembrane</keyword>
<evidence type="ECO:0000313" key="5">
    <source>
        <dbReference type="Proteomes" id="UP000016361"/>
    </source>
</evidence>
<keyword evidence="5" id="KW-1185">Reference proteome</keyword>
<accession>S4NJ15</accession>
<organism evidence="4 5">
    <name type="scientific">Lentilactobacillus otakiensis DSM 19908 = JCM 15040</name>
    <dbReference type="NCBI Taxonomy" id="1423780"/>
    <lineage>
        <taxon>Bacteria</taxon>
        <taxon>Bacillati</taxon>
        <taxon>Bacillota</taxon>
        <taxon>Bacilli</taxon>
        <taxon>Lactobacillales</taxon>
        <taxon>Lactobacillaceae</taxon>
        <taxon>Lentilactobacillus</taxon>
    </lineage>
</organism>
<dbReference type="Proteomes" id="UP000016361">
    <property type="component" value="Unassembled WGS sequence"/>
</dbReference>
<evidence type="ECO:0000259" key="3">
    <source>
        <dbReference type="PROSITE" id="PS50943"/>
    </source>
</evidence>
<dbReference type="RefSeq" id="WP_020281727.1">
    <property type="nucleotide sequence ID" value="NZ_AZED01000008.1"/>
</dbReference>
<dbReference type="InterPro" id="IPR010982">
    <property type="entry name" value="Lambda_DNA-bd_dom_sf"/>
</dbReference>
<dbReference type="SMART" id="SM00530">
    <property type="entry name" value="HTH_XRE"/>
    <property type="match status" value="1"/>
</dbReference>
<proteinExistence type="predicted"/>
<evidence type="ECO:0000313" key="4">
    <source>
        <dbReference type="EMBL" id="GAD17287.1"/>
    </source>
</evidence>
<keyword evidence="1 4" id="KW-0238">DNA-binding</keyword>
<dbReference type="eggNOG" id="COG1396">
    <property type="taxonomic scope" value="Bacteria"/>
</dbReference>
<dbReference type="EMBL" id="BASH01000006">
    <property type="protein sequence ID" value="GAD17287.1"/>
    <property type="molecule type" value="Genomic_DNA"/>
</dbReference>
<dbReference type="Gene3D" id="1.10.260.40">
    <property type="entry name" value="lambda repressor-like DNA-binding domains"/>
    <property type="match status" value="1"/>
</dbReference>
<feature type="domain" description="HTH cro/C1-type" evidence="3">
    <location>
        <begin position="7"/>
        <end position="61"/>
    </location>
</feature>
<evidence type="ECO:0000256" key="2">
    <source>
        <dbReference type="SAM" id="Phobius"/>
    </source>
</evidence>
<reference evidence="5" key="1">
    <citation type="journal article" date="2013" name="Genome Announc.">
        <title>Draft Genome Sequence of D-Branched-Chain Amino Acid Producer Lactobacillus otakiensis JCM 15040T, Isolated from a Traditional Japanese Pickle.</title>
        <authorList>
            <person name="Doi K."/>
            <person name="Mori K."/>
            <person name="Mutaguchi Y."/>
            <person name="Tashiro K."/>
            <person name="Fujino Y."/>
            <person name="Ohmori T."/>
            <person name="Kuhara S."/>
            <person name="Ohshima T."/>
        </authorList>
    </citation>
    <scope>NUCLEOTIDE SEQUENCE [LARGE SCALE GENOMIC DNA]</scope>
    <source>
        <strain evidence="5">JCM 15040</strain>
    </source>
</reference>
<feature type="transmembrane region" description="Helical" evidence="2">
    <location>
        <begin position="104"/>
        <end position="126"/>
    </location>
</feature>
<dbReference type="Pfam" id="PF01381">
    <property type="entry name" value="HTH_3"/>
    <property type="match status" value="1"/>
</dbReference>
<dbReference type="STRING" id="1423780.FD05_GL000099"/>
<comment type="caution">
    <text evidence="4">The sequence shown here is derived from an EMBL/GenBank/DDBJ whole genome shotgun (WGS) entry which is preliminary data.</text>
</comment>
<gene>
    <name evidence="4" type="ORF">LOT_1825</name>
</gene>
<name>S4NJ15_9LACO</name>
<evidence type="ECO:0000256" key="1">
    <source>
        <dbReference type="ARBA" id="ARBA00023125"/>
    </source>
</evidence>
<sequence length="191" mass="21870">MFVTKQLIHFRKLNGLTQDDLANKIHVSRQTISHWETGKNYPDIQSLLLLCDVYDISLDDLIHDDVKALKSKSTLKQTRWVLAGSIICIVITYLSLISMKWFPFLFSVMLLSISSTLGVVFLIILITKTNFLQLHTYQEISHYIKTGKIISKRKISKRHNLMLAILGALTGLAIGLLLTLLIGVYWLHWSF</sequence>
<dbReference type="OrthoDB" id="9805856at2"/>
<feature type="transmembrane region" description="Helical" evidence="2">
    <location>
        <begin position="80"/>
        <end position="98"/>
    </location>
</feature>
<dbReference type="GeneID" id="301047395"/>
<dbReference type="CDD" id="cd00093">
    <property type="entry name" value="HTH_XRE"/>
    <property type="match status" value="1"/>
</dbReference>